<dbReference type="InterPro" id="IPR054762">
    <property type="entry name" value="Gp19_RNaseH-like"/>
</dbReference>
<dbReference type="Proteomes" id="UP000754226">
    <property type="component" value="Unassembled WGS sequence"/>
</dbReference>
<dbReference type="InterPro" id="IPR027417">
    <property type="entry name" value="P-loop_NTPase"/>
</dbReference>
<evidence type="ECO:0000313" key="3">
    <source>
        <dbReference type="Proteomes" id="UP000754226"/>
    </source>
</evidence>
<dbReference type="GO" id="GO:0004519">
    <property type="term" value="F:endonuclease activity"/>
    <property type="evidence" value="ECO:0007669"/>
    <property type="project" value="InterPro"/>
</dbReference>
<evidence type="ECO:0000259" key="1">
    <source>
        <dbReference type="Pfam" id="PF22530"/>
    </source>
</evidence>
<dbReference type="HAMAP" id="MF_04147">
    <property type="entry name" value="TERL_T7"/>
    <property type="match status" value="1"/>
</dbReference>
<organism evidence="2 3">
    <name type="scientific">Acidaminococcus intestini</name>
    <dbReference type="NCBI Taxonomy" id="187327"/>
    <lineage>
        <taxon>Bacteria</taxon>
        <taxon>Bacillati</taxon>
        <taxon>Bacillota</taxon>
        <taxon>Negativicutes</taxon>
        <taxon>Acidaminococcales</taxon>
        <taxon>Acidaminococcaceae</taxon>
        <taxon>Acidaminococcus</taxon>
    </lineage>
</organism>
<dbReference type="NCBIfam" id="NF033889">
    <property type="entry name" value="termin_lrg_T7"/>
    <property type="match status" value="1"/>
</dbReference>
<dbReference type="EMBL" id="JAGZCZ010000005">
    <property type="protein sequence ID" value="MBS5519662.1"/>
    <property type="molecule type" value="Genomic_DNA"/>
</dbReference>
<gene>
    <name evidence="2" type="primary">terL</name>
    <name evidence="2" type="ORF">KHX13_04935</name>
</gene>
<comment type="caution">
    <text evidence="2">The sequence shown here is derived from an EMBL/GenBank/DDBJ whole genome shotgun (WGS) entry which is preliminary data.</text>
</comment>
<protein>
    <submittedName>
        <fullName evidence="2">Phage terminase large subunit</fullName>
    </submittedName>
</protein>
<dbReference type="GO" id="GO:0016887">
    <property type="term" value="F:ATP hydrolysis activity"/>
    <property type="evidence" value="ECO:0007669"/>
    <property type="project" value="InterPro"/>
</dbReference>
<name>A0A943EKP5_9FIRM</name>
<dbReference type="Gene3D" id="3.40.50.300">
    <property type="entry name" value="P-loop containing nucleotide triphosphate hydrolases"/>
    <property type="match status" value="1"/>
</dbReference>
<accession>A0A943EKP5</accession>
<feature type="domain" description="Terminase large subunit ribonuclease H-like" evidence="1">
    <location>
        <begin position="356"/>
        <end position="463"/>
    </location>
</feature>
<dbReference type="GO" id="GO:0005524">
    <property type="term" value="F:ATP binding"/>
    <property type="evidence" value="ECO:0007669"/>
    <property type="project" value="InterPro"/>
</dbReference>
<dbReference type="AlphaFoldDB" id="A0A943EKP5"/>
<reference evidence="2" key="1">
    <citation type="submission" date="2021-02" db="EMBL/GenBank/DDBJ databases">
        <title>Infant gut strain persistence is associated with maternal origin, phylogeny, and functional potential including surface adhesion and iron acquisition.</title>
        <authorList>
            <person name="Lou Y.C."/>
        </authorList>
    </citation>
    <scope>NUCLEOTIDE SEQUENCE</scope>
    <source>
        <strain evidence="2">L3_106_000M1_dasL3_106_000M1_concoct_15</strain>
    </source>
</reference>
<dbReference type="InterPro" id="IPR047987">
    <property type="entry name" value="Gp19-like_virus"/>
</dbReference>
<dbReference type="Gene3D" id="3.30.420.240">
    <property type="match status" value="1"/>
</dbReference>
<dbReference type="Pfam" id="PF22530">
    <property type="entry name" value="Terminase-T7_RNaseH-like"/>
    <property type="match status" value="1"/>
</dbReference>
<dbReference type="InterPro" id="IPR044271">
    <property type="entry name" value="Terminase_large_su_gp19"/>
</dbReference>
<proteinExistence type="inferred from homology"/>
<evidence type="ECO:0000313" key="2">
    <source>
        <dbReference type="EMBL" id="MBS5519662.1"/>
    </source>
</evidence>
<sequence length="560" mass="63500">MMWSQEDIDKAKENFWAFVYIVWKSIGLPKPTPIQIDIAQFLQNPPSDRVIIQGFRGVAKSFLTCAYAVWRLWSDRDLKVLIISASSDRADANARFIKSIINTLPFLEDMKASKGQLDTQNLFSVGGAKADISPSVKSVGITGQITGTRADLLISDDVEVPKNSGTQMQRDKLSEAVKEYDAILKPNGQIIYLGTPQNEASLYNALQQRGYITRIWPVEYPHSKAERDSYGDSLAPFIADRYDKDPEKWAGKPTDPERFDELEIAKRKLSYGRAGFALQFMLNTNLSDYEKYPLKVSDLIVDSLDHHESSIKWSWANGSGQRLTDIPCVAMKGDLYYGPLSRSEETAPYTGTVMAVDPSGRGSDESAYAIMKYLNGYLFLMEVGGFQEGYSDLTLTLMAQKAKYWNVNEVVVEANFGDGMFTKVMTPIFNKIHPVTITEVKNTKQKELRIIDTLEPVMMRHRLIINRAVVEDDYRRYEDNQAYSLIYQMTRLCRDRNALSHDDRLDALTMAVAYWLDVMDASGSESVVEEWDIEDVLQYGVFGRSNPKNHCLKNIRDLQS</sequence>